<reference evidence="2" key="1">
    <citation type="submission" date="2019-10" db="EMBL/GenBank/DDBJ databases">
        <title>Streptomyces sp. nov., a novel actinobacterium isolated from alkaline environment.</title>
        <authorList>
            <person name="Golinska P."/>
        </authorList>
    </citation>
    <scope>NUCLEOTIDE SEQUENCE [LARGE SCALE GENOMIC DNA]</scope>
    <source>
        <strain evidence="2">DSM 42108</strain>
    </source>
</reference>
<dbReference type="EMBL" id="VKHS01001199">
    <property type="protein sequence ID" value="MBB0232814.1"/>
    <property type="molecule type" value="Genomic_DNA"/>
</dbReference>
<name>A0A7W3T8C4_9ACTN</name>
<dbReference type="Pfam" id="PF14440">
    <property type="entry name" value="XOO_2897-deam"/>
    <property type="match status" value="1"/>
</dbReference>
<gene>
    <name evidence="1" type="ORF">FOE67_25820</name>
</gene>
<organism evidence="1 2">
    <name type="scientific">Streptomyces calidiresistens</name>
    <dbReference type="NCBI Taxonomy" id="1485586"/>
    <lineage>
        <taxon>Bacteria</taxon>
        <taxon>Bacillati</taxon>
        <taxon>Actinomycetota</taxon>
        <taxon>Actinomycetes</taxon>
        <taxon>Kitasatosporales</taxon>
        <taxon>Streptomycetaceae</taxon>
        <taxon>Streptomyces</taxon>
    </lineage>
</organism>
<dbReference type="RefSeq" id="WP_182667334.1">
    <property type="nucleotide sequence ID" value="NZ_VKHS01001199.1"/>
</dbReference>
<sequence>PPAPAPAPVPAPAPPGGYGYPPQPGVPVVGSGYMAVLRYRAPDGSEQRLIRRSAPGMPHPEWQLLHELHALGVPANQAIELHTELQSCELPGGYCARMIRETWPQVRITHTAPYGTDLASRQAGVRHLVEHQDELEQYADGPPRTAPVRAPLAQQPTAPAVGLDVIGQELAQSYGPQGVFHWEQQAVARQGVPDIVAQTLVWSGLPVGIGPFFWAHAQPGRPIPTLAELAQERGVVPAMDSGSYLVLGNDFGRQLCVQYGTAHVVAVPLEGGPGGQPAPAQFVNTSVPQFARSMAMLGRMWPLRHGLTPEQAGRWTSDFQTQLVTLDGQALADPESWWSVLLEQMWDGLL</sequence>
<evidence type="ECO:0000313" key="1">
    <source>
        <dbReference type="EMBL" id="MBB0232814.1"/>
    </source>
</evidence>
<evidence type="ECO:0008006" key="3">
    <source>
        <dbReference type="Google" id="ProtNLM"/>
    </source>
</evidence>
<dbReference type="InterPro" id="IPR032722">
    <property type="entry name" value="Deaminase_XOO_2897"/>
</dbReference>
<proteinExistence type="predicted"/>
<dbReference type="Pfam" id="PF14435">
    <property type="entry name" value="SUKH-4"/>
    <property type="match status" value="1"/>
</dbReference>
<dbReference type="Proteomes" id="UP000530234">
    <property type="component" value="Unassembled WGS sequence"/>
</dbReference>
<accession>A0A7W3T8C4</accession>
<comment type="caution">
    <text evidence="1">The sequence shown here is derived from an EMBL/GenBank/DDBJ whole genome shotgun (WGS) entry which is preliminary data.</text>
</comment>
<keyword evidence="2" id="KW-1185">Reference proteome</keyword>
<dbReference type="InterPro" id="IPR025851">
    <property type="entry name" value="SUKH-4"/>
</dbReference>
<protein>
    <recommendedName>
        <fullName evidence="3">Xanthomonas XOO_2897-like deaminase</fullName>
    </recommendedName>
</protein>
<dbReference type="AlphaFoldDB" id="A0A7W3T8C4"/>
<evidence type="ECO:0000313" key="2">
    <source>
        <dbReference type="Proteomes" id="UP000530234"/>
    </source>
</evidence>
<feature type="non-terminal residue" evidence="1">
    <location>
        <position position="1"/>
    </location>
</feature>